<dbReference type="NCBIfam" id="NF038353">
    <property type="entry name" value="FxLYD_dom"/>
    <property type="match status" value="1"/>
</dbReference>
<feature type="signal peptide" evidence="4">
    <location>
        <begin position="1"/>
        <end position="23"/>
    </location>
</feature>
<feature type="repeat" description="TPR" evidence="3">
    <location>
        <begin position="341"/>
        <end position="374"/>
    </location>
</feature>
<accession>A0AA49JST7</accession>
<reference evidence="6" key="1">
    <citation type="submission" date="2023-07" db="EMBL/GenBank/DDBJ databases">
        <authorList>
            <person name="Haufschild T."/>
            <person name="Kallscheuer N."/>
            <person name="Hammer J."/>
            <person name="Kohn T."/>
            <person name="Kabuu M."/>
            <person name="Jogler M."/>
            <person name="Wohfarth N."/>
            <person name="Heuer A."/>
            <person name="Rohde M."/>
            <person name="van Teeseling M.C.F."/>
            <person name="Jogler C."/>
        </authorList>
    </citation>
    <scope>NUCLEOTIDE SEQUENCE</scope>
    <source>
        <strain evidence="5">Strain 138</strain>
        <strain evidence="6">Strain 318</strain>
    </source>
</reference>
<keyword evidence="2 3" id="KW-0802">TPR repeat</keyword>
<dbReference type="PANTHER" id="PTHR45586">
    <property type="entry name" value="TPR REPEAT-CONTAINING PROTEIN PA4667"/>
    <property type="match status" value="1"/>
</dbReference>
<dbReference type="Proteomes" id="UP001229955">
    <property type="component" value="Chromosome"/>
</dbReference>
<evidence type="ECO:0000313" key="7">
    <source>
        <dbReference type="Proteomes" id="UP001229955"/>
    </source>
</evidence>
<name>A0AA49JYJ3_9BACT</name>
<keyword evidence="4" id="KW-0732">Signal</keyword>
<dbReference type="InterPro" id="IPR051012">
    <property type="entry name" value="CellSynth/LPSAsmb/PSIAsmb"/>
</dbReference>
<sequence length="511" mass="55513">MLTSLRVPALAAGLALALPAGLAAQECAVDFTQPTQLFTANIAIQRAAGDPAGEGTPRALRDAARSLQDARRFVGNPVGYAYARAQLAIVWLHRDDTPATMTQADLNLGRDRTTPVDLIGMADSLLRVVESAMPECKDETLRWRQSKPWNDRIAAAYRLINADELDSAQHYLTQAARLDRSSPYLFNARAQIALKRGQQETAVAELDTAIALAAADTALADTRRQMRIQRASIIQEWGGGLEDIAARKAALSRAAREFLALGHESPEHEQTAMFVSVGLDIAMLVQDSVLTLEGLKPMLENPAPYADLALLIGAEVSRMSGNLPNAMTLYQETLKKNPNARDANYFLAYLLIDANRGEEALPLLDRLIEIDPSNGDNYLLKSIVIRNRATAAQTRRDATRDATQRQTLLREIRALTAQADSLGAKESGMPQKVQVIGFERRPEGAKLNGTIENRTQAAKTYTVEMSFLNAAGEVLETLTATTESIAGGATGGFEIIATKPGIVAWRYKALP</sequence>
<dbReference type="PROSITE" id="PS50005">
    <property type="entry name" value="TPR"/>
    <property type="match status" value="1"/>
</dbReference>
<evidence type="ECO:0000256" key="1">
    <source>
        <dbReference type="ARBA" id="ARBA00022737"/>
    </source>
</evidence>
<proteinExistence type="predicted"/>
<dbReference type="EMBL" id="CP130612">
    <property type="protein sequence ID" value="WKW11252.1"/>
    <property type="molecule type" value="Genomic_DNA"/>
</dbReference>
<dbReference type="InterPro" id="IPR047676">
    <property type="entry name" value="FxLYD_dom"/>
</dbReference>
<organism evidence="6 7">
    <name type="scientific">Pseudogemmatithrix spongiicola</name>
    <dbReference type="NCBI Taxonomy" id="3062599"/>
    <lineage>
        <taxon>Bacteria</taxon>
        <taxon>Pseudomonadati</taxon>
        <taxon>Gemmatimonadota</taxon>
        <taxon>Gemmatimonadia</taxon>
        <taxon>Gemmatimonadales</taxon>
        <taxon>Gemmatimonadaceae</taxon>
        <taxon>Pseudogemmatithrix</taxon>
    </lineage>
</organism>
<dbReference type="InterPro" id="IPR019734">
    <property type="entry name" value="TPR_rpt"/>
</dbReference>
<evidence type="ECO:0000313" key="6">
    <source>
        <dbReference type="EMBL" id="WKW14162.1"/>
    </source>
</evidence>
<dbReference type="AlphaFoldDB" id="A0AA49JYJ3"/>
<dbReference type="EMBL" id="CP130613">
    <property type="protein sequence ID" value="WKW14162.1"/>
    <property type="molecule type" value="Genomic_DNA"/>
</dbReference>
<dbReference type="SUPFAM" id="SSF48452">
    <property type="entry name" value="TPR-like"/>
    <property type="match status" value="1"/>
</dbReference>
<dbReference type="KEGG" id="pspc:Strain318_000490"/>
<dbReference type="RefSeq" id="WP_367886952.1">
    <property type="nucleotide sequence ID" value="NZ_CP130612.1"/>
</dbReference>
<evidence type="ECO:0000256" key="4">
    <source>
        <dbReference type="SAM" id="SignalP"/>
    </source>
</evidence>
<evidence type="ECO:0000256" key="3">
    <source>
        <dbReference type="PROSITE-ProRule" id="PRU00339"/>
    </source>
</evidence>
<gene>
    <name evidence="5" type="ORF">Strain138_000490</name>
    <name evidence="6" type="ORF">Strain318_000490</name>
</gene>
<keyword evidence="1" id="KW-0677">Repeat</keyword>
<dbReference type="Gene3D" id="1.25.40.10">
    <property type="entry name" value="Tetratricopeptide repeat domain"/>
    <property type="match status" value="2"/>
</dbReference>
<protein>
    <submittedName>
        <fullName evidence="6">Tetratricopeptide repeat protein</fullName>
    </submittedName>
</protein>
<evidence type="ECO:0000313" key="5">
    <source>
        <dbReference type="EMBL" id="WKW11252.1"/>
    </source>
</evidence>
<dbReference type="Pfam" id="PF14559">
    <property type="entry name" value="TPR_19"/>
    <property type="match status" value="1"/>
</dbReference>
<feature type="chain" id="PRO_5041312896" evidence="4">
    <location>
        <begin position="24"/>
        <end position="511"/>
    </location>
</feature>
<accession>A0AA49JYJ3</accession>
<dbReference type="PANTHER" id="PTHR45586:SF1">
    <property type="entry name" value="LIPOPOLYSACCHARIDE ASSEMBLY PROTEIN B"/>
    <property type="match status" value="1"/>
</dbReference>
<keyword evidence="7" id="KW-1185">Reference proteome</keyword>
<evidence type="ECO:0000256" key="2">
    <source>
        <dbReference type="ARBA" id="ARBA00022803"/>
    </source>
</evidence>
<dbReference type="InterPro" id="IPR011990">
    <property type="entry name" value="TPR-like_helical_dom_sf"/>
</dbReference>